<evidence type="ECO:0000256" key="1">
    <source>
        <dbReference type="SAM" id="MobiDB-lite"/>
    </source>
</evidence>
<gene>
    <name evidence="2" type="ORF">AL544_006340</name>
</gene>
<dbReference type="OrthoDB" id="5895563at2"/>
<proteinExistence type="predicted"/>
<comment type="caution">
    <text evidence="2">The sequence shown here is derived from an EMBL/GenBank/DDBJ whole genome shotgun (WGS) entry which is preliminary data.</text>
</comment>
<sequence>MKLSKLLFLSVLVLFCVGVLLHYSTSPQQPQDDLPDEKQVRVTTPKPAPNVELSINEPPPAVVEKTEHTEAEEAVVEDDRITGTQNIEQVWLQINPTPELAELKPKSQAVTEIQAIEFENIDQFRALMEGDTATFLLPNGENIQVSIEESHIQDQGVLTWSGNFETQGATFPATFTFGQNSIMGFIGHPQGSIKIEGSGSQAWLYRVPESHGFGHDPQSHDRAH</sequence>
<evidence type="ECO:0000313" key="2">
    <source>
        <dbReference type="EMBL" id="PNM64528.1"/>
    </source>
</evidence>
<reference evidence="2" key="1">
    <citation type="submission" date="2017-12" db="EMBL/GenBank/DDBJ databases">
        <title>FDA dAtabase for Regulatory Grade micrObial Sequences (FDA-ARGOS): Supporting development and validation of Infectious Disease Dx tests.</title>
        <authorList>
            <person name="Hoffmann M."/>
            <person name="Allard M."/>
            <person name="Evans P."/>
            <person name="Brown E."/>
            <person name="Tallon L.J."/>
            <person name="Sadzewicz L."/>
            <person name="Sengamalay N."/>
            <person name="Ott S."/>
            <person name="Godinez A."/>
            <person name="Nagaraj S."/>
            <person name="Vavikolanu K."/>
            <person name="Aluvathingal J."/>
            <person name="Nadendla S."/>
            <person name="Hobson J."/>
            <person name="Sichtig H."/>
        </authorList>
    </citation>
    <scope>NUCLEOTIDE SEQUENCE [LARGE SCALE GENOMIC DNA]</scope>
    <source>
        <strain evidence="2">FDAARGOS_113</strain>
    </source>
</reference>
<feature type="region of interest" description="Disordered" evidence="1">
    <location>
        <begin position="26"/>
        <end position="56"/>
    </location>
</feature>
<protein>
    <submittedName>
        <fullName evidence="2">Uncharacterized protein</fullName>
    </submittedName>
</protein>
<name>A0A2J9VL66_VIBMI</name>
<keyword evidence="3" id="KW-1185">Reference proteome</keyword>
<accession>A0A2J9VL66</accession>
<dbReference type="AlphaFoldDB" id="A0A2J9VL66"/>
<dbReference type="Proteomes" id="UP000053748">
    <property type="component" value="Unassembled WGS sequence"/>
</dbReference>
<dbReference type="EMBL" id="LOSJ02000001">
    <property type="protein sequence ID" value="PNM64528.1"/>
    <property type="molecule type" value="Genomic_DNA"/>
</dbReference>
<dbReference type="RefSeq" id="WP_000777408.1">
    <property type="nucleotide sequence ID" value="NZ_CAWMSS010000002.1"/>
</dbReference>
<dbReference type="STRING" id="674.VM_18280"/>
<organism evidence="2 3">
    <name type="scientific">Vibrio mimicus</name>
    <dbReference type="NCBI Taxonomy" id="674"/>
    <lineage>
        <taxon>Bacteria</taxon>
        <taxon>Pseudomonadati</taxon>
        <taxon>Pseudomonadota</taxon>
        <taxon>Gammaproteobacteria</taxon>
        <taxon>Vibrionales</taxon>
        <taxon>Vibrionaceae</taxon>
        <taxon>Vibrio</taxon>
    </lineage>
</organism>
<evidence type="ECO:0000313" key="3">
    <source>
        <dbReference type="Proteomes" id="UP000053748"/>
    </source>
</evidence>